<dbReference type="EMBL" id="JAAKZV010000488">
    <property type="protein sequence ID" value="NGN70361.1"/>
    <property type="molecule type" value="Genomic_DNA"/>
</dbReference>
<organism evidence="12 13">
    <name type="scientific">Streptomyces coryli</name>
    <dbReference type="NCBI Taxonomy" id="1128680"/>
    <lineage>
        <taxon>Bacteria</taxon>
        <taxon>Bacillati</taxon>
        <taxon>Actinomycetota</taxon>
        <taxon>Actinomycetes</taxon>
        <taxon>Kitasatosporales</taxon>
        <taxon>Streptomycetaceae</taxon>
        <taxon>Streptomyces</taxon>
    </lineage>
</organism>
<dbReference type="InterPro" id="IPR000838">
    <property type="entry name" value="RNA_pol_sigma70_ECF_CS"/>
</dbReference>
<dbReference type="PANTHER" id="PTHR43133:SF65">
    <property type="entry name" value="ECF RNA POLYMERASE SIGMA FACTOR SIGG"/>
    <property type="match status" value="1"/>
</dbReference>
<evidence type="ECO:0000256" key="1">
    <source>
        <dbReference type="ARBA" id="ARBA00010641"/>
    </source>
</evidence>
<keyword evidence="13" id="KW-1185">Reference proteome</keyword>
<evidence type="ECO:0000256" key="8">
    <source>
        <dbReference type="SAM" id="MobiDB-lite"/>
    </source>
</evidence>
<dbReference type="InterPro" id="IPR014305">
    <property type="entry name" value="RNA_pol_sigma-G_actinobac"/>
</dbReference>
<evidence type="ECO:0000259" key="10">
    <source>
        <dbReference type="Pfam" id="PF08281"/>
    </source>
</evidence>
<reference evidence="12 13" key="1">
    <citation type="submission" date="2020-02" db="EMBL/GenBank/DDBJ databases">
        <title>Whole-genome analyses of novel actinobacteria.</title>
        <authorList>
            <person name="Sahin N."/>
        </authorList>
    </citation>
    <scope>NUCLEOTIDE SEQUENCE [LARGE SCALE GENOMIC DNA]</scope>
    <source>
        <strain evidence="12 13">A7024</strain>
    </source>
</reference>
<evidence type="ECO:0000259" key="9">
    <source>
        <dbReference type="Pfam" id="PF04542"/>
    </source>
</evidence>
<keyword evidence="5 7" id="KW-0238">DNA-binding</keyword>
<keyword evidence="3 7" id="KW-0805">Transcription regulation</keyword>
<dbReference type="SUPFAM" id="SSF88946">
    <property type="entry name" value="Sigma2 domain of RNA polymerase sigma factors"/>
    <property type="match status" value="1"/>
</dbReference>
<keyword evidence="6 7" id="KW-0804">Transcription</keyword>
<dbReference type="InterPro" id="IPR013325">
    <property type="entry name" value="RNA_pol_sigma_r2"/>
</dbReference>
<evidence type="ECO:0000259" key="11">
    <source>
        <dbReference type="Pfam" id="PF12680"/>
    </source>
</evidence>
<dbReference type="InterPro" id="IPR032710">
    <property type="entry name" value="NTF2-like_dom_sf"/>
</dbReference>
<gene>
    <name evidence="12" type="ORF">G5C51_41575</name>
</gene>
<dbReference type="InterPro" id="IPR037401">
    <property type="entry name" value="SnoaL-like"/>
</dbReference>
<dbReference type="InterPro" id="IPR036388">
    <property type="entry name" value="WH-like_DNA-bd_sf"/>
</dbReference>
<evidence type="ECO:0000256" key="7">
    <source>
        <dbReference type="RuleBase" id="RU000716"/>
    </source>
</evidence>
<keyword evidence="4 7" id="KW-0731">Sigma factor</keyword>
<dbReference type="NCBIfam" id="NF006089">
    <property type="entry name" value="PRK08241.1"/>
    <property type="match status" value="1"/>
</dbReference>
<proteinExistence type="inferred from homology"/>
<accession>A0A6G4UF17</accession>
<dbReference type="Proteomes" id="UP000481583">
    <property type="component" value="Unassembled WGS sequence"/>
</dbReference>
<dbReference type="GO" id="GO:0016987">
    <property type="term" value="F:sigma factor activity"/>
    <property type="evidence" value="ECO:0007669"/>
    <property type="project" value="UniProtKB-KW"/>
</dbReference>
<protein>
    <recommendedName>
        <fullName evidence="7">RNA polymerase sigma factor</fullName>
    </recommendedName>
</protein>
<dbReference type="SUPFAM" id="SSF88659">
    <property type="entry name" value="Sigma3 and sigma4 domains of RNA polymerase sigma factors"/>
    <property type="match status" value="1"/>
</dbReference>
<dbReference type="Pfam" id="PF12680">
    <property type="entry name" value="SnoaL_2"/>
    <property type="match status" value="1"/>
</dbReference>
<dbReference type="Pfam" id="PF04542">
    <property type="entry name" value="Sigma70_r2"/>
    <property type="match status" value="1"/>
</dbReference>
<dbReference type="SUPFAM" id="SSF54427">
    <property type="entry name" value="NTF2-like"/>
    <property type="match status" value="1"/>
</dbReference>
<feature type="domain" description="RNA polymerase sigma-70 region 2" evidence="9">
    <location>
        <begin position="12"/>
        <end position="78"/>
    </location>
</feature>
<evidence type="ECO:0000313" key="12">
    <source>
        <dbReference type="EMBL" id="NGN70361.1"/>
    </source>
</evidence>
<dbReference type="RefSeq" id="WP_165246071.1">
    <property type="nucleotide sequence ID" value="NZ_JAAKZV010000488.1"/>
</dbReference>
<evidence type="ECO:0000256" key="3">
    <source>
        <dbReference type="ARBA" id="ARBA00023015"/>
    </source>
</evidence>
<dbReference type="NCBIfam" id="TIGR02937">
    <property type="entry name" value="sigma70-ECF"/>
    <property type="match status" value="1"/>
</dbReference>
<feature type="domain" description="SnoaL-like" evidence="11">
    <location>
        <begin position="203"/>
        <end position="301"/>
    </location>
</feature>
<dbReference type="Pfam" id="PF08281">
    <property type="entry name" value="Sigma70_r4_2"/>
    <property type="match status" value="1"/>
</dbReference>
<comment type="similarity">
    <text evidence="1 7">Belongs to the sigma-70 factor family. ECF subfamily.</text>
</comment>
<dbReference type="GO" id="GO:0006950">
    <property type="term" value="P:response to stress"/>
    <property type="evidence" value="ECO:0007669"/>
    <property type="project" value="UniProtKB-ARBA"/>
</dbReference>
<dbReference type="InterPro" id="IPR013249">
    <property type="entry name" value="RNA_pol_sigma70_r4_t2"/>
</dbReference>
<evidence type="ECO:0000313" key="13">
    <source>
        <dbReference type="Proteomes" id="UP000481583"/>
    </source>
</evidence>
<dbReference type="InterPro" id="IPR039425">
    <property type="entry name" value="RNA_pol_sigma-70-like"/>
</dbReference>
<dbReference type="Gene3D" id="1.10.1740.10">
    <property type="match status" value="1"/>
</dbReference>
<dbReference type="InterPro" id="IPR007627">
    <property type="entry name" value="RNA_pol_sigma70_r2"/>
</dbReference>
<name>A0A6G4UF17_9ACTN</name>
<feature type="region of interest" description="Disordered" evidence="8">
    <location>
        <begin position="79"/>
        <end position="103"/>
    </location>
</feature>
<comment type="subunit">
    <text evidence="2">Interacts transiently with the RNA polymerase catalytic core formed by RpoA, RpoB, RpoC and RpoZ (2 alpha, 1 beta, 1 beta' and 1 omega subunit) to form the RNA polymerase holoenzyme that can initiate transcription.</text>
</comment>
<sequence>MPDRDEFARLADPYREELLAHCYRMLGSIHDAEDLVQETYLRAWRAYDRFEGRASLRAWLYRIATRACLTDLERRGRRPLPADLGAPDGRPEGRPTAAPEVPWLEPYPGGGPGDPALAVASRESVRLAFAAALQHLPAKQRAVLLLRDVLGWNAAEAAGILDTSPAAVNSALQRARAQLQAVAPAEEDLPYRPESDDQRAFLERYVTAFEKADLNGMVELLREDVVLEMPPHPEWYAGREHVGRFFAAHIFASHHIERLVPVVANGQPAYGSYARDGDGNGGLRLRVLQVLTLGRGGGVARLSAFLDPDLFPYFGLPAVLR</sequence>
<dbReference type="PANTHER" id="PTHR43133">
    <property type="entry name" value="RNA POLYMERASE ECF-TYPE SIGMA FACTO"/>
    <property type="match status" value="1"/>
</dbReference>
<comment type="caution">
    <text evidence="12">The sequence shown here is derived from an EMBL/GenBank/DDBJ whole genome shotgun (WGS) entry which is preliminary data.</text>
</comment>
<dbReference type="Gene3D" id="1.10.10.10">
    <property type="entry name" value="Winged helix-like DNA-binding domain superfamily/Winged helix DNA-binding domain"/>
    <property type="match status" value="1"/>
</dbReference>
<feature type="domain" description="RNA polymerase sigma factor 70 region 4 type 2" evidence="10">
    <location>
        <begin position="127"/>
        <end position="179"/>
    </location>
</feature>
<dbReference type="Gene3D" id="3.10.450.50">
    <property type="match status" value="1"/>
</dbReference>
<dbReference type="CDD" id="cd06171">
    <property type="entry name" value="Sigma70_r4"/>
    <property type="match status" value="1"/>
</dbReference>
<dbReference type="InterPro" id="IPR013324">
    <property type="entry name" value="RNA_pol_sigma_r3/r4-like"/>
</dbReference>
<dbReference type="PROSITE" id="PS01063">
    <property type="entry name" value="SIGMA70_ECF"/>
    <property type="match status" value="1"/>
</dbReference>
<dbReference type="GO" id="GO:0003677">
    <property type="term" value="F:DNA binding"/>
    <property type="evidence" value="ECO:0007669"/>
    <property type="project" value="UniProtKB-KW"/>
</dbReference>
<evidence type="ECO:0000256" key="6">
    <source>
        <dbReference type="ARBA" id="ARBA00023163"/>
    </source>
</evidence>
<dbReference type="InterPro" id="IPR014284">
    <property type="entry name" value="RNA_pol_sigma-70_dom"/>
</dbReference>
<evidence type="ECO:0000256" key="2">
    <source>
        <dbReference type="ARBA" id="ARBA00011344"/>
    </source>
</evidence>
<evidence type="ECO:0000256" key="5">
    <source>
        <dbReference type="ARBA" id="ARBA00023125"/>
    </source>
</evidence>
<dbReference type="AlphaFoldDB" id="A0A6G4UF17"/>
<dbReference type="NCBIfam" id="TIGR02960">
    <property type="entry name" value="SigX5"/>
    <property type="match status" value="1"/>
</dbReference>
<evidence type="ECO:0000256" key="4">
    <source>
        <dbReference type="ARBA" id="ARBA00023082"/>
    </source>
</evidence>
<dbReference type="GO" id="GO:0006352">
    <property type="term" value="P:DNA-templated transcription initiation"/>
    <property type="evidence" value="ECO:0007669"/>
    <property type="project" value="InterPro"/>
</dbReference>